<reference evidence="2" key="1">
    <citation type="submission" date="2021-07" db="EMBL/GenBank/DDBJ databases">
        <title>Candidatus Kaistella beijingensis sp. nov. isolated from a municipal wastewater treatment plant is involved in sludge foaming.</title>
        <authorList>
            <person name="Song Y."/>
            <person name="Liu S.-J."/>
        </authorList>
    </citation>
    <scope>NUCLEOTIDE SEQUENCE</scope>
    <source>
        <strain evidence="2">DSM 43998</strain>
    </source>
</reference>
<proteinExistence type="predicted"/>
<keyword evidence="3" id="KW-1185">Reference proteome</keyword>
<dbReference type="InterPro" id="IPR036465">
    <property type="entry name" value="vWFA_dom_sf"/>
</dbReference>
<dbReference type="Proteomes" id="UP000887023">
    <property type="component" value="Chromosome"/>
</dbReference>
<accession>A0ABX8SF39</accession>
<evidence type="ECO:0000313" key="3">
    <source>
        <dbReference type="Proteomes" id="UP000887023"/>
    </source>
</evidence>
<feature type="domain" description="VWFA" evidence="1">
    <location>
        <begin position="1"/>
        <end position="211"/>
    </location>
</feature>
<protein>
    <submittedName>
        <fullName evidence="2">VWA domain-containing protein</fullName>
    </submittedName>
</protein>
<organism evidence="2 3">
    <name type="scientific">Skermania pinensis</name>
    <dbReference type="NCBI Taxonomy" id="39122"/>
    <lineage>
        <taxon>Bacteria</taxon>
        <taxon>Bacillati</taxon>
        <taxon>Actinomycetota</taxon>
        <taxon>Actinomycetes</taxon>
        <taxon>Mycobacteriales</taxon>
        <taxon>Gordoniaceae</taxon>
        <taxon>Skermania</taxon>
    </lineage>
</organism>
<name>A0ABX8SF39_9ACTN</name>
<dbReference type="PANTHER" id="PTHR10579">
    <property type="entry name" value="CALCIUM-ACTIVATED CHLORIDE CHANNEL REGULATOR"/>
    <property type="match status" value="1"/>
</dbReference>
<dbReference type="EMBL" id="CP079105">
    <property type="protein sequence ID" value="QXQ15777.1"/>
    <property type="molecule type" value="Genomic_DNA"/>
</dbReference>
<dbReference type="PROSITE" id="PS50234">
    <property type="entry name" value="VWFA"/>
    <property type="match status" value="1"/>
</dbReference>
<gene>
    <name evidence="2" type="ORF">KV203_08270</name>
</gene>
<dbReference type="Pfam" id="PF13519">
    <property type="entry name" value="VWA_2"/>
    <property type="match status" value="1"/>
</dbReference>
<dbReference type="SMART" id="SM00327">
    <property type="entry name" value="VWA"/>
    <property type="match status" value="1"/>
</dbReference>
<evidence type="ECO:0000313" key="2">
    <source>
        <dbReference type="EMBL" id="QXQ15777.1"/>
    </source>
</evidence>
<dbReference type="SUPFAM" id="SSF53300">
    <property type="entry name" value="vWA-like"/>
    <property type="match status" value="1"/>
</dbReference>
<dbReference type="PANTHER" id="PTHR10579:SF43">
    <property type="entry name" value="ZINC FINGER (C3HC4-TYPE RING FINGER) FAMILY PROTEIN"/>
    <property type="match status" value="1"/>
</dbReference>
<evidence type="ECO:0000259" key="1">
    <source>
        <dbReference type="PROSITE" id="PS50234"/>
    </source>
</evidence>
<dbReference type="Gene3D" id="3.40.50.410">
    <property type="entry name" value="von Willebrand factor, type A domain"/>
    <property type="match status" value="1"/>
</dbReference>
<dbReference type="InterPro" id="IPR051266">
    <property type="entry name" value="CLCR"/>
</dbReference>
<dbReference type="InterPro" id="IPR002035">
    <property type="entry name" value="VWF_A"/>
</dbReference>
<sequence>MLILDGSGSMAEADAPGPRIDAAKAAGAALVDALPDGSSIGLITYGTHTGSSDAEKTAGCRDISTLVPLGKLDRGSIRGAINGLRPSGWTPISLALSDAVTQLPDDGKAQAIVLVSDGEDTCDTPPCDAAAEAERSRPGLSISTIGFKTVGAASDQLSCIAAATGGLFVQADNAGQLSARLLATQDLPEAQRSLTNNGLQGITLGSTLDEIRANHRDFPDVSRTGTVTVSYIDCGWTFIDGVLDRIVPDGGGRTIDGLIPGTDLDHAVELYGKPLQTNDNSDGTRTVLFDADPSGEAAYQMVVEEYADSGSTLSGEIQSIVLCRCKPTNPPLADFQGYGPMKIGMTETEVRSVAEKPLDKQHYYNCTVLAAARGADWRELSVWIDDKTGKVTGINTPLGTMTDRGVGDGSTVAAVTEAYAADASVERATGGQGSKILRVTPKDAGYSIAFTLADDDTIGQPHIGRSQGSEGCALEQASSTSTEGWQSCGLYRTDQGEFELVVQPADRCAEAREVFDRMFAGDGVPVARNAVVIDAYTCVGNPAGAASETGVLSYCEYHQARFELRYR</sequence>